<feature type="domain" description="SHSP" evidence="4">
    <location>
        <begin position="7"/>
        <end position="100"/>
    </location>
</feature>
<dbReference type="InterPro" id="IPR031107">
    <property type="entry name" value="Small_HSP"/>
</dbReference>
<name>A0A834ZNJ4_TETSI</name>
<evidence type="ECO:0000313" key="5">
    <source>
        <dbReference type="EMBL" id="KAF8406851.1"/>
    </source>
</evidence>
<dbReference type="EMBL" id="JABCRI010000004">
    <property type="protein sequence ID" value="KAF8406851.1"/>
    <property type="molecule type" value="Genomic_DNA"/>
</dbReference>
<dbReference type="InterPro" id="IPR008978">
    <property type="entry name" value="HSP20-like_chaperone"/>
</dbReference>
<dbReference type="PROSITE" id="PS01031">
    <property type="entry name" value="SHSP"/>
    <property type="match status" value="1"/>
</dbReference>
<comment type="caution">
    <text evidence="5">The sequence shown here is derived from an EMBL/GenBank/DDBJ whole genome shotgun (WGS) entry which is preliminary data.</text>
</comment>
<sequence>MYQQRSYAKAMAATPADLKEYINLYVFIVDMPGLKNRGHQVQVEDSVLVNCGEQKREEEKEGVGVNYMRMERRIGNFMRKFALPENANTDAISAVELKIA</sequence>
<comment type="similarity">
    <text evidence="2 3">Belongs to the small heat shock protein (HSP20) family.</text>
</comment>
<dbReference type="AlphaFoldDB" id="A0A834ZNJ4"/>
<evidence type="ECO:0000256" key="1">
    <source>
        <dbReference type="ARBA" id="ARBA00023016"/>
    </source>
</evidence>
<protein>
    <recommendedName>
        <fullName evidence="4">SHSP domain-containing protein</fullName>
    </recommendedName>
</protein>
<gene>
    <name evidence="5" type="ORF">HHK36_005972</name>
</gene>
<keyword evidence="1" id="KW-0346">Stress response</keyword>
<evidence type="ECO:0000259" key="4">
    <source>
        <dbReference type="PROSITE" id="PS01031"/>
    </source>
</evidence>
<dbReference type="SUPFAM" id="SSF49764">
    <property type="entry name" value="HSP20-like chaperones"/>
    <property type="match status" value="1"/>
</dbReference>
<keyword evidence="6" id="KW-1185">Reference proteome</keyword>
<dbReference type="PANTHER" id="PTHR11527">
    <property type="entry name" value="HEAT-SHOCK PROTEIN 20 FAMILY MEMBER"/>
    <property type="match status" value="1"/>
</dbReference>
<dbReference type="OrthoDB" id="1431247at2759"/>
<reference evidence="5 6" key="1">
    <citation type="submission" date="2020-04" db="EMBL/GenBank/DDBJ databases">
        <title>Plant Genome Project.</title>
        <authorList>
            <person name="Zhang R.-G."/>
        </authorList>
    </citation>
    <scope>NUCLEOTIDE SEQUENCE [LARGE SCALE GENOMIC DNA]</scope>
    <source>
        <strain evidence="5">YNK0</strain>
        <tissue evidence="5">Leaf</tissue>
    </source>
</reference>
<accession>A0A834ZNJ4</accession>
<dbReference type="Gene3D" id="2.60.40.790">
    <property type="match status" value="1"/>
</dbReference>
<dbReference type="InterPro" id="IPR002068">
    <property type="entry name" value="A-crystallin/Hsp20_dom"/>
</dbReference>
<evidence type="ECO:0000313" key="6">
    <source>
        <dbReference type="Proteomes" id="UP000655225"/>
    </source>
</evidence>
<dbReference type="Pfam" id="PF00011">
    <property type="entry name" value="HSP20"/>
    <property type="match status" value="1"/>
</dbReference>
<proteinExistence type="inferred from homology"/>
<organism evidence="5 6">
    <name type="scientific">Tetracentron sinense</name>
    <name type="common">Spur-leaf</name>
    <dbReference type="NCBI Taxonomy" id="13715"/>
    <lineage>
        <taxon>Eukaryota</taxon>
        <taxon>Viridiplantae</taxon>
        <taxon>Streptophyta</taxon>
        <taxon>Embryophyta</taxon>
        <taxon>Tracheophyta</taxon>
        <taxon>Spermatophyta</taxon>
        <taxon>Magnoliopsida</taxon>
        <taxon>Trochodendrales</taxon>
        <taxon>Trochodendraceae</taxon>
        <taxon>Tetracentron</taxon>
    </lineage>
</organism>
<dbReference type="Proteomes" id="UP000655225">
    <property type="component" value="Unassembled WGS sequence"/>
</dbReference>
<evidence type="ECO:0000256" key="2">
    <source>
        <dbReference type="PROSITE-ProRule" id="PRU00285"/>
    </source>
</evidence>
<evidence type="ECO:0000256" key="3">
    <source>
        <dbReference type="RuleBase" id="RU003616"/>
    </source>
</evidence>